<feature type="transmembrane region" description="Helical" evidence="12">
    <location>
        <begin position="190"/>
        <end position="217"/>
    </location>
</feature>
<feature type="transmembrane region" description="Helical" evidence="12">
    <location>
        <begin position="56"/>
        <end position="75"/>
    </location>
</feature>
<feature type="transmembrane region" description="Helical" evidence="12">
    <location>
        <begin position="326"/>
        <end position="344"/>
    </location>
</feature>
<comment type="subcellular location">
    <subcellularLocation>
        <location evidence="1 12">Endoplasmic reticulum membrane</location>
        <topology evidence="1 12">Multi-pass membrane protein</topology>
    </subcellularLocation>
</comment>
<protein>
    <recommendedName>
        <fullName evidence="12">Mannosyltransferase</fullName>
        <ecNumber evidence="12">2.4.1.-</ecNumber>
    </recommendedName>
</protein>
<gene>
    <name evidence="13" type="ORF">MICPUCDRAFT_22710</name>
</gene>
<dbReference type="GO" id="GO:0005789">
    <property type="term" value="C:endoplasmic reticulum membrane"/>
    <property type="evidence" value="ECO:0007669"/>
    <property type="project" value="UniProtKB-SubCell"/>
</dbReference>
<feature type="transmembrane region" description="Helical" evidence="12">
    <location>
        <begin position="350"/>
        <end position="367"/>
    </location>
</feature>
<evidence type="ECO:0000313" key="14">
    <source>
        <dbReference type="Proteomes" id="UP000001876"/>
    </source>
</evidence>
<name>C1N769_MICPC</name>
<dbReference type="GeneID" id="9689289"/>
<comment type="similarity">
    <text evidence="3 12">Belongs to the glycosyltransferase 22 family.</text>
</comment>
<keyword evidence="7 12" id="KW-0256">Endoplasmic reticulum</keyword>
<dbReference type="PANTHER" id="PTHR22760:SF1">
    <property type="entry name" value="DOL-P-MAN:MAN(7)GLCNAC(2)-PP-DOL ALPHA-1,6-MANNOSYLTRANSFERASE"/>
    <property type="match status" value="1"/>
</dbReference>
<dbReference type="UniPathway" id="UPA00378"/>
<keyword evidence="4 12" id="KW-0328">Glycosyltransferase</keyword>
<dbReference type="EMBL" id="GG663749">
    <property type="protein sequence ID" value="EEH52056.1"/>
    <property type="molecule type" value="Genomic_DNA"/>
</dbReference>
<dbReference type="eggNOG" id="KOG2516">
    <property type="taxonomic scope" value="Eukaryota"/>
</dbReference>
<evidence type="ECO:0000256" key="6">
    <source>
        <dbReference type="ARBA" id="ARBA00022692"/>
    </source>
</evidence>
<evidence type="ECO:0000256" key="9">
    <source>
        <dbReference type="ARBA" id="ARBA00023136"/>
    </source>
</evidence>
<evidence type="ECO:0000256" key="5">
    <source>
        <dbReference type="ARBA" id="ARBA00022679"/>
    </source>
</evidence>
<keyword evidence="5 13" id="KW-0808">Transferase</keyword>
<dbReference type="AlphaFoldDB" id="C1N769"/>
<feature type="transmembrane region" description="Helical" evidence="12">
    <location>
        <begin position="379"/>
        <end position="403"/>
    </location>
</feature>
<evidence type="ECO:0000256" key="8">
    <source>
        <dbReference type="ARBA" id="ARBA00022989"/>
    </source>
</evidence>
<dbReference type="InterPro" id="IPR005599">
    <property type="entry name" value="GPI_mannosylTrfase"/>
</dbReference>
<evidence type="ECO:0000256" key="3">
    <source>
        <dbReference type="ARBA" id="ARBA00007063"/>
    </source>
</evidence>
<comment type="function">
    <text evidence="10">Mannosyltransferase that operates in the biosynthetic pathway of dolichol-linked oligosaccharides, the glycan precursors employed in protein asparagine (N)-glycosylation. The assembly of dolichol-linked oligosaccharides begins on the cytosolic side of the endoplasmic reticulum membrane and finishes in its lumen. The sequential addition of sugars to dolichol pyrophosphate produces dolichol-linked oligosaccharides containing fourteen sugars, including two GlcNAcs, nine mannoses and three glucoses. Once assembled, the oligosaccharide is transferred from the lipid to nascent proteins by oligosaccharyltransferases. In the lumen of the endoplasmic reticulum, adds the eighth mannose residue in an alpha-1,6 linkage onto Man(7)GlcNAc(2)-PP-dolichol to produce Man(8)GlcNAc(2)-PP-dolichol.</text>
</comment>
<evidence type="ECO:0000256" key="10">
    <source>
        <dbReference type="ARBA" id="ARBA00044721"/>
    </source>
</evidence>
<dbReference type="PANTHER" id="PTHR22760">
    <property type="entry name" value="GLYCOSYLTRANSFERASE"/>
    <property type="match status" value="1"/>
</dbReference>
<feature type="transmembrane region" description="Helical" evidence="12">
    <location>
        <begin position="6"/>
        <end position="27"/>
    </location>
</feature>
<dbReference type="EC" id="2.4.1.-" evidence="12"/>
<comment type="catalytic activity">
    <reaction evidence="11">
        <text>an alpha-D-Man-(1-&gt;2)-alpha-D-Man-(1-&gt;2)-alpha-D-Man-(1-&gt;3)-[alpha-D-Man-(1-&gt;2)-alpha-D-Man-(1-&gt;3)-alpha-D-Man-(1-&gt;6)]-beta-D-Man-(1-&gt;4)-beta-D-GlcNAc-(1-&gt;4)-alpha-D-GlcNAc-diphospho-di-trans,poly-cis-dolichol + a di-trans,poly-cis-dolichyl beta-D-mannosyl phosphate = an alpha-D-Man-(1-&gt;2)-alpha-D-Man-(1-&gt;2)-alpha-D-Man-(1-&gt;3)-[alpha-D-Man-(1-&gt;2)-alpha-D-Man-(1-&gt;3)-[alpha-D-Man-(1-&gt;6)]-alpha-D-Man-(1-&gt;6)]-beta-D-Man-(1-&gt;4)-beta-D-GlcNAc-(1-&gt;4)-alpha-D-GlcNAc-diphospho-di-trans,poly-cis-dolichol + a di-trans,poly-cis-dolichyl phosphate + H(+)</text>
        <dbReference type="Rhea" id="RHEA:29535"/>
        <dbReference type="Rhea" id="RHEA-COMP:19498"/>
        <dbReference type="Rhea" id="RHEA-COMP:19501"/>
        <dbReference type="Rhea" id="RHEA-COMP:19518"/>
        <dbReference type="Rhea" id="RHEA-COMP:19519"/>
        <dbReference type="ChEBI" id="CHEBI:15378"/>
        <dbReference type="ChEBI" id="CHEBI:57683"/>
        <dbReference type="ChEBI" id="CHEBI:58211"/>
        <dbReference type="ChEBI" id="CHEBI:132517"/>
        <dbReference type="ChEBI" id="CHEBI:132519"/>
        <dbReference type="EC" id="2.4.1.260"/>
    </reaction>
    <physiologicalReaction direction="left-to-right" evidence="11">
        <dbReference type="Rhea" id="RHEA:29536"/>
    </physiologicalReaction>
</comment>
<reference evidence="13 14" key="1">
    <citation type="journal article" date="2009" name="Science">
        <title>Green evolution and dynamic adaptations revealed by genomes of the marine picoeukaryotes Micromonas.</title>
        <authorList>
            <person name="Worden A.Z."/>
            <person name="Lee J.H."/>
            <person name="Mock T."/>
            <person name="Rouze P."/>
            <person name="Simmons M.P."/>
            <person name="Aerts A.L."/>
            <person name="Allen A.E."/>
            <person name="Cuvelier M.L."/>
            <person name="Derelle E."/>
            <person name="Everett M.V."/>
            <person name="Foulon E."/>
            <person name="Grimwood J."/>
            <person name="Gundlach H."/>
            <person name="Henrissat B."/>
            <person name="Napoli C."/>
            <person name="McDonald S.M."/>
            <person name="Parker M.S."/>
            <person name="Rombauts S."/>
            <person name="Salamov A."/>
            <person name="Von Dassow P."/>
            <person name="Badger J.H."/>
            <person name="Coutinho P.M."/>
            <person name="Demir E."/>
            <person name="Dubchak I."/>
            <person name="Gentemann C."/>
            <person name="Eikrem W."/>
            <person name="Gready J.E."/>
            <person name="John U."/>
            <person name="Lanier W."/>
            <person name="Lindquist E.A."/>
            <person name="Lucas S."/>
            <person name="Mayer K.F."/>
            <person name="Moreau H."/>
            <person name="Not F."/>
            <person name="Otillar R."/>
            <person name="Panaud O."/>
            <person name="Pangilinan J."/>
            <person name="Paulsen I."/>
            <person name="Piegu B."/>
            <person name="Poliakov A."/>
            <person name="Robbens S."/>
            <person name="Schmutz J."/>
            <person name="Toulza E."/>
            <person name="Wyss T."/>
            <person name="Zelensky A."/>
            <person name="Zhou K."/>
            <person name="Armbrust E.V."/>
            <person name="Bhattacharya D."/>
            <person name="Goodenough U.W."/>
            <person name="Van de Peer Y."/>
            <person name="Grigoriev I.V."/>
        </authorList>
    </citation>
    <scope>NUCLEOTIDE SEQUENCE [LARGE SCALE GENOMIC DNA]</scope>
    <source>
        <strain evidence="13 14">CCMP1545</strain>
    </source>
</reference>
<keyword evidence="8 12" id="KW-1133">Transmembrane helix</keyword>
<feature type="transmembrane region" description="Helical" evidence="12">
    <location>
        <begin position="126"/>
        <end position="144"/>
    </location>
</feature>
<keyword evidence="14" id="KW-1185">Reference proteome</keyword>
<dbReference type="KEGG" id="mpp:MICPUCDRAFT_22710"/>
<accession>C1N769</accession>
<dbReference type="STRING" id="564608.C1N769"/>
<sequence>MARVLSWAPDVLVLLVIALHVALAPYAKVEESFNLQATHDVLYHGRNLGRYDHHDFPGVVPRTFAGAVVLAGLVAPIKWLIERSDSIGSLDGDAVAMQIVARLALGACTALAIARFRFALASRIGAPASVAFALLTATSFHQTFYASRTLPNVFALILATHAMADWLLATGDRDGGLAARDDDARARRCVLLLVAAVVLFRCDVALLLVPVATHLLWTRAIAIADAAWWGARCVLACLAVTVALDTIMWRPPEDATRSIAPSTTHWPGATGVLWPEGRVAFFNTVLNKSSEWGVSPWHWYFTSALPRALTVSYPLSLVGAALERRVRAALAIGLFYVVVISRLPHKELRFVFPTLPLFTACAAAAVGRAWTRRAKITRCLIWALFAAVVVLAWCLGVAAHVAFALAARCNYPGGVALARLHALRADVPGTVHVDADAATTGASREGRGWSYRKDEGDDVDRSGFDYLVSGADRVDGFEVLDAIEGFGGLVIDLAARPLPLRVTKRPKIWLHARSAEARSGER</sequence>
<dbReference type="GO" id="GO:0006487">
    <property type="term" value="P:protein N-linked glycosylation"/>
    <property type="evidence" value="ECO:0007669"/>
    <property type="project" value="TreeGrafter"/>
</dbReference>
<comment type="pathway">
    <text evidence="2">Protein modification; protein glycosylation.</text>
</comment>
<feature type="transmembrane region" description="Helical" evidence="12">
    <location>
        <begin position="150"/>
        <end position="169"/>
    </location>
</feature>
<keyword evidence="9 12" id="KW-0472">Membrane</keyword>
<dbReference type="OrthoDB" id="19039at2759"/>
<keyword evidence="6 12" id="KW-0812">Transmembrane</keyword>
<dbReference type="OMA" id="WWVEVRM"/>
<evidence type="ECO:0000256" key="11">
    <source>
        <dbReference type="ARBA" id="ARBA00048899"/>
    </source>
</evidence>
<proteinExistence type="inferred from homology"/>
<evidence type="ECO:0000256" key="1">
    <source>
        <dbReference type="ARBA" id="ARBA00004477"/>
    </source>
</evidence>
<organism evidence="14">
    <name type="scientific">Micromonas pusilla (strain CCMP1545)</name>
    <name type="common">Picoplanktonic green alga</name>
    <dbReference type="NCBI Taxonomy" id="564608"/>
    <lineage>
        <taxon>Eukaryota</taxon>
        <taxon>Viridiplantae</taxon>
        <taxon>Chlorophyta</taxon>
        <taxon>Mamiellophyceae</taxon>
        <taxon>Mamiellales</taxon>
        <taxon>Mamiellaceae</taxon>
        <taxon>Micromonas</taxon>
    </lineage>
</organism>
<dbReference type="Pfam" id="PF03901">
    <property type="entry name" value="Glyco_transf_22"/>
    <property type="match status" value="1"/>
</dbReference>
<evidence type="ECO:0000256" key="4">
    <source>
        <dbReference type="ARBA" id="ARBA00022676"/>
    </source>
</evidence>
<dbReference type="RefSeq" id="XP_003063683.1">
    <property type="nucleotide sequence ID" value="XM_003063637.1"/>
</dbReference>
<evidence type="ECO:0000313" key="13">
    <source>
        <dbReference type="EMBL" id="EEH52056.1"/>
    </source>
</evidence>
<evidence type="ECO:0000256" key="2">
    <source>
        <dbReference type="ARBA" id="ARBA00004922"/>
    </source>
</evidence>
<dbReference type="GO" id="GO:0052917">
    <property type="term" value="F:dol-P-Man:Man(7)GlcNAc(2)-PP-Dol alpha-1,6-mannosyltransferase activity"/>
    <property type="evidence" value="ECO:0007669"/>
    <property type="project" value="UniProtKB-EC"/>
</dbReference>
<evidence type="ECO:0000256" key="12">
    <source>
        <dbReference type="RuleBase" id="RU363075"/>
    </source>
</evidence>
<feature type="transmembrane region" description="Helical" evidence="12">
    <location>
        <begin position="229"/>
        <end position="249"/>
    </location>
</feature>
<evidence type="ECO:0000256" key="7">
    <source>
        <dbReference type="ARBA" id="ARBA00022824"/>
    </source>
</evidence>
<dbReference type="Proteomes" id="UP000001876">
    <property type="component" value="Unassembled WGS sequence"/>
</dbReference>